<dbReference type="CDD" id="cd16126">
    <property type="entry name" value="Ubl_HR23B"/>
    <property type="match status" value="1"/>
</dbReference>
<dbReference type="OrthoDB" id="419317at2759"/>
<evidence type="ECO:0000256" key="8">
    <source>
        <dbReference type="RuleBase" id="RU367049"/>
    </source>
</evidence>
<dbReference type="PANTHER" id="PTHR10621:SF13">
    <property type="entry name" value="UV EXCISION REPAIR PROTEIN RAD23 HOMOLOG B"/>
    <property type="match status" value="1"/>
</dbReference>
<dbReference type="Pfam" id="PF09280">
    <property type="entry name" value="XPC-binding"/>
    <property type="match status" value="1"/>
</dbReference>
<dbReference type="InterPro" id="IPR036353">
    <property type="entry name" value="XPC-bd_sf"/>
</dbReference>
<feature type="compositionally biased region" description="Low complexity" evidence="9">
    <location>
        <begin position="81"/>
        <end position="111"/>
    </location>
</feature>
<dbReference type="GO" id="GO:0000502">
    <property type="term" value="C:proteasome complex"/>
    <property type="evidence" value="ECO:0007669"/>
    <property type="project" value="UniProtKB-KW"/>
</dbReference>
<sequence length="408" mass="43023">MLVTLKTLQQQTFKIDIDPDETVKALKEKIESEKGKDAFPVAGQKLIYAGKILNDDTALKEYKIDEKNFVVVMVTKPKAVTTPAPATTQQSNPATTTTVSSSTAPTVAQAPAPAPALAPTPSPASVTPAPTTASSEPAPASATQPEKPAEKPAETPVATSPTATDSTSGDSSRSNLFEDATSALVTGQSYENMVTEIMSMGYEREQVIAALRASFNNPDRAVEYLLMGIPGDRESQAVVDTPPAVSTGAPPSSVAAAAATTTASTTTASPGGHPLEFLRNQPQFQQMRQIIQQNPSLLPALLQQIGRENPQLLQQISQHQEHFIQMLNEPVQEAGGQGGGGGGGSGGIAEAGSGHMNYIQVTPQEKEAIERLKALGFPEGLVIQAYFACEKNENLAANFLLQQNFDED</sequence>
<dbReference type="GO" id="GO:0031593">
    <property type="term" value="F:polyubiquitin modification-dependent protein binding"/>
    <property type="evidence" value="ECO:0007669"/>
    <property type="project" value="UniProtKB-UniRule"/>
</dbReference>
<dbReference type="AlphaFoldDB" id="A0A2Y9J875"/>
<dbReference type="CTD" id="5887"/>
<dbReference type="Gene3D" id="1.10.10.540">
    <property type="entry name" value="XPC-binding domain"/>
    <property type="match status" value="1"/>
</dbReference>
<dbReference type="InterPro" id="IPR041811">
    <property type="entry name" value="RAD23A/B_UBA1"/>
</dbReference>
<dbReference type="FunFam" id="1.10.10.540:FF:000001">
    <property type="entry name" value="UV excision repair protein RAD23 B"/>
    <property type="match status" value="1"/>
</dbReference>
<evidence type="ECO:0000313" key="12">
    <source>
        <dbReference type="Proteomes" id="UP000248482"/>
    </source>
</evidence>
<evidence type="ECO:0000256" key="5">
    <source>
        <dbReference type="ARBA" id="ARBA00022942"/>
    </source>
</evidence>
<dbReference type="CDD" id="cd14428">
    <property type="entry name" value="UBA2_HR23B"/>
    <property type="match status" value="1"/>
</dbReference>
<feature type="domain" description="Ubiquitin-like" evidence="11">
    <location>
        <begin position="1"/>
        <end position="79"/>
    </location>
</feature>
<dbReference type="FunFam" id="3.10.20.90:FF:000053">
    <property type="entry name" value="UV excision repair protein RAD23 homolog A"/>
    <property type="match status" value="1"/>
</dbReference>
<dbReference type="Gene3D" id="3.10.20.90">
    <property type="entry name" value="Phosphatidylinositol 3-kinase Catalytic Subunit, Chain A, domain 1"/>
    <property type="match status" value="1"/>
</dbReference>
<comment type="similarity">
    <text evidence="1 8">Belongs to the RAD23 family.</text>
</comment>
<dbReference type="SUPFAM" id="SSF54236">
    <property type="entry name" value="Ubiquitin-like"/>
    <property type="match status" value="1"/>
</dbReference>
<keyword evidence="8" id="KW-0963">Cytoplasm</keyword>
<feature type="domain" description="UBA" evidence="10">
    <location>
        <begin position="363"/>
        <end position="403"/>
    </location>
</feature>
<feature type="compositionally biased region" description="Low complexity" evidence="9">
    <location>
        <begin position="242"/>
        <end position="271"/>
    </location>
</feature>
<dbReference type="SMART" id="SM00727">
    <property type="entry name" value="STI1"/>
    <property type="match status" value="1"/>
</dbReference>
<evidence type="ECO:0000259" key="11">
    <source>
        <dbReference type="PROSITE" id="PS50053"/>
    </source>
</evidence>
<feature type="compositionally biased region" description="Low complexity" evidence="9">
    <location>
        <begin position="123"/>
        <end position="146"/>
    </location>
</feature>
<dbReference type="GO" id="GO:0005829">
    <property type="term" value="C:cytosol"/>
    <property type="evidence" value="ECO:0007669"/>
    <property type="project" value="TreeGrafter"/>
</dbReference>
<dbReference type="RefSeq" id="XP_022357173.1">
    <property type="nucleotide sequence ID" value="XM_022501465.1"/>
</dbReference>
<dbReference type="InterPro" id="IPR004806">
    <property type="entry name" value="Rad23"/>
</dbReference>
<dbReference type="FunFam" id="1.10.8.10:FF:000003">
    <property type="entry name" value="UV excision repair protein RAD23 homolog"/>
    <property type="match status" value="1"/>
</dbReference>
<feature type="compositionally biased region" description="Pro residues" evidence="9">
    <location>
        <begin position="112"/>
        <end position="122"/>
    </location>
</feature>
<dbReference type="GO" id="GO:0043130">
    <property type="term" value="F:ubiquitin binding"/>
    <property type="evidence" value="ECO:0007669"/>
    <property type="project" value="UniProtKB-UniRule"/>
</dbReference>
<accession>A0A2Y9J875</accession>
<evidence type="ECO:0000256" key="3">
    <source>
        <dbReference type="ARBA" id="ARBA00022737"/>
    </source>
</evidence>
<dbReference type="InterPro" id="IPR006636">
    <property type="entry name" value="STI1_HS-bd"/>
</dbReference>
<dbReference type="STRING" id="391180.A0A2Y9J875"/>
<keyword evidence="4 8" id="KW-0227">DNA damage</keyword>
<dbReference type="InterPro" id="IPR000626">
    <property type="entry name" value="Ubiquitin-like_dom"/>
</dbReference>
<comment type="function">
    <text evidence="8">Multiubiquitin chain receptor involved in modulation of proteasomal degradation. Involved in nucleotide excision repair.</text>
</comment>
<dbReference type="Pfam" id="PF00627">
    <property type="entry name" value="UBA"/>
    <property type="match status" value="2"/>
</dbReference>
<keyword evidence="3" id="KW-0677">Repeat</keyword>
<evidence type="ECO:0000256" key="7">
    <source>
        <dbReference type="ARBA" id="ARBA00023242"/>
    </source>
</evidence>
<dbReference type="InterPro" id="IPR015940">
    <property type="entry name" value="UBA"/>
</dbReference>
<dbReference type="SMART" id="SM00213">
    <property type="entry name" value="UBQ"/>
    <property type="match status" value="1"/>
</dbReference>
<dbReference type="InterPro" id="IPR009060">
    <property type="entry name" value="UBA-like_sf"/>
</dbReference>
<dbReference type="NCBIfam" id="TIGR00601">
    <property type="entry name" value="rad23"/>
    <property type="match status" value="1"/>
</dbReference>
<evidence type="ECO:0000256" key="2">
    <source>
        <dbReference type="ARBA" id="ARBA00022553"/>
    </source>
</evidence>
<evidence type="ECO:0000256" key="9">
    <source>
        <dbReference type="SAM" id="MobiDB-lite"/>
    </source>
</evidence>
<keyword evidence="7 8" id="KW-0539">Nucleus</keyword>
<dbReference type="FunFam" id="1.10.8.10:FF:000002">
    <property type="entry name" value="UV excision repair protein RAD23 homolog"/>
    <property type="match status" value="1"/>
</dbReference>
<evidence type="ECO:0000256" key="6">
    <source>
        <dbReference type="ARBA" id="ARBA00023204"/>
    </source>
</evidence>
<keyword evidence="2" id="KW-0597">Phosphoprotein</keyword>
<dbReference type="GO" id="GO:0005654">
    <property type="term" value="C:nucleoplasm"/>
    <property type="evidence" value="ECO:0007669"/>
    <property type="project" value="TreeGrafter"/>
</dbReference>
<feature type="compositionally biased region" description="Polar residues" evidence="9">
    <location>
        <begin position="160"/>
        <end position="175"/>
    </location>
</feature>
<dbReference type="PROSITE" id="PS50053">
    <property type="entry name" value="UBIQUITIN_2"/>
    <property type="match status" value="1"/>
</dbReference>
<protein>
    <recommendedName>
        <fullName evidence="8">UV excision repair protein RAD23</fullName>
    </recommendedName>
</protein>
<name>A0A2Y9J875_ENHLU</name>
<dbReference type="InterPro" id="IPR029071">
    <property type="entry name" value="Ubiquitin-like_domsf"/>
</dbReference>
<feature type="domain" description="UBA" evidence="10">
    <location>
        <begin position="188"/>
        <end position="228"/>
    </location>
</feature>
<feature type="region of interest" description="Disordered" evidence="9">
    <location>
        <begin position="81"/>
        <end position="176"/>
    </location>
</feature>
<dbReference type="InterPro" id="IPR015360">
    <property type="entry name" value="XPC-bd"/>
</dbReference>
<dbReference type="Pfam" id="PF00240">
    <property type="entry name" value="ubiquitin"/>
    <property type="match status" value="1"/>
</dbReference>
<dbReference type="PRINTS" id="PR01839">
    <property type="entry name" value="RAD23PROTEIN"/>
</dbReference>
<keyword evidence="5" id="KW-0647">Proteasome</keyword>
<dbReference type="SUPFAM" id="SSF46934">
    <property type="entry name" value="UBA-like"/>
    <property type="match status" value="2"/>
</dbReference>
<reference evidence="13" key="1">
    <citation type="submission" date="2025-08" db="UniProtKB">
        <authorList>
            <consortium name="RefSeq"/>
        </authorList>
    </citation>
    <scope>IDENTIFICATION</scope>
    <source>
        <tissue evidence="13">Blood</tissue>
    </source>
</reference>
<dbReference type="KEGG" id="elk:111146084"/>
<dbReference type="Gene3D" id="1.10.8.10">
    <property type="entry name" value="DNA helicase RuvA subunit, C-terminal domain"/>
    <property type="match status" value="2"/>
</dbReference>
<dbReference type="CDD" id="cd14377">
    <property type="entry name" value="UBA1_Rad23"/>
    <property type="match status" value="1"/>
</dbReference>
<dbReference type="GO" id="GO:0043161">
    <property type="term" value="P:proteasome-mediated ubiquitin-dependent protein catabolic process"/>
    <property type="evidence" value="ECO:0007669"/>
    <property type="project" value="UniProtKB-UniRule"/>
</dbReference>
<dbReference type="GO" id="GO:0003684">
    <property type="term" value="F:damaged DNA binding"/>
    <property type="evidence" value="ECO:0007669"/>
    <property type="project" value="UniProtKB-UniRule"/>
</dbReference>
<keyword evidence="6 8" id="KW-0234">DNA repair</keyword>
<comment type="subcellular location">
    <subcellularLocation>
        <location evidence="8">Nucleus</location>
    </subcellularLocation>
    <subcellularLocation>
        <location evidence="8">Cytoplasm</location>
    </subcellularLocation>
</comment>
<feature type="region of interest" description="Disordered" evidence="9">
    <location>
        <begin position="242"/>
        <end position="273"/>
    </location>
</feature>
<dbReference type="PROSITE" id="PS50030">
    <property type="entry name" value="UBA"/>
    <property type="match status" value="2"/>
</dbReference>
<dbReference type="GO" id="GO:0070628">
    <property type="term" value="F:proteasome binding"/>
    <property type="evidence" value="ECO:0007669"/>
    <property type="project" value="TreeGrafter"/>
</dbReference>
<dbReference type="GO" id="GO:0006289">
    <property type="term" value="P:nucleotide-excision repair"/>
    <property type="evidence" value="ECO:0007669"/>
    <property type="project" value="UniProtKB-UniRule"/>
</dbReference>
<proteinExistence type="inferred from homology"/>
<dbReference type="PANTHER" id="PTHR10621">
    <property type="entry name" value="UV EXCISION REPAIR PROTEIN RAD23"/>
    <property type="match status" value="1"/>
</dbReference>
<evidence type="ECO:0000259" key="10">
    <source>
        <dbReference type="PROSITE" id="PS50030"/>
    </source>
</evidence>
<evidence type="ECO:0000313" key="13">
    <source>
        <dbReference type="RefSeq" id="XP_022357173.1"/>
    </source>
</evidence>
<dbReference type="SUPFAM" id="SSF101238">
    <property type="entry name" value="XPC-binding domain"/>
    <property type="match status" value="1"/>
</dbReference>
<dbReference type="Proteomes" id="UP000248482">
    <property type="component" value="Unplaced"/>
</dbReference>
<dbReference type="GeneID" id="111146084"/>
<evidence type="ECO:0000256" key="4">
    <source>
        <dbReference type="ARBA" id="ARBA00022763"/>
    </source>
</evidence>
<dbReference type="SMART" id="SM00165">
    <property type="entry name" value="UBA"/>
    <property type="match status" value="2"/>
</dbReference>
<organism evidence="12 13">
    <name type="scientific">Enhydra lutris kenyoni</name>
    <name type="common">northern sea otter</name>
    <dbReference type="NCBI Taxonomy" id="391180"/>
    <lineage>
        <taxon>Eukaryota</taxon>
        <taxon>Metazoa</taxon>
        <taxon>Chordata</taxon>
        <taxon>Craniata</taxon>
        <taxon>Vertebrata</taxon>
        <taxon>Euteleostomi</taxon>
        <taxon>Mammalia</taxon>
        <taxon>Eutheria</taxon>
        <taxon>Laurasiatheria</taxon>
        <taxon>Carnivora</taxon>
        <taxon>Caniformia</taxon>
        <taxon>Musteloidea</taxon>
        <taxon>Mustelidae</taxon>
        <taxon>Lutrinae</taxon>
        <taxon>Enhydra</taxon>
    </lineage>
</organism>
<keyword evidence="12" id="KW-1185">Reference proteome</keyword>
<gene>
    <name evidence="13" type="primary">LOC111146084</name>
</gene>
<evidence type="ECO:0000256" key="1">
    <source>
        <dbReference type="ARBA" id="ARBA00009878"/>
    </source>
</evidence>